<evidence type="ECO:0000313" key="1">
    <source>
        <dbReference type="EMBL" id="MCS4487221.1"/>
    </source>
</evidence>
<dbReference type="RefSeq" id="WP_259200894.1">
    <property type="nucleotide sequence ID" value="NZ_JANUXY010000012.1"/>
</dbReference>
<evidence type="ECO:0000313" key="2">
    <source>
        <dbReference type="Proteomes" id="UP001205609"/>
    </source>
</evidence>
<comment type="caution">
    <text evidence="1">The sequence shown here is derived from an EMBL/GenBank/DDBJ whole genome shotgun (WGS) entry which is preliminary data.</text>
</comment>
<reference evidence="1 2" key="1">
    <citation type="journal article" date="2023" name="Int. J. Syst. Evol. Microbiol.">
        <title>Streptococcus sciuri sp. nov., Staphylococcus marylandisciuri sp. nov. and Staphylococcus americanisciuri sp. nov., isolated from faeces of eastern grey squirrel (Sciurus carolinensis).</title>
        <authorList>
            <person name="Volokhov D.V."/>
            <person name="Zagorodnyaya T.A."/>
            <person name="Furtak V.A."/>
            <person name="Nattanmai G."/>
            <person name="Randall L."/>
            <person name="Jose S."/>
            <person name="Gao Y."/>
            <person name="Eisenberg T."/>
            <person name="Delmonte P."/>
            <person name="Blom J."/>
            <person name="Mitchell K.K."/>
        </authorList>
    </citation>
    <scope>NUCLEOTIDE SEQUENCE [LARGE SCALE GENOMIC DNA]</scope>
    <source>
        <strain evidence="1 2">GRT3</strain>
    </source>
</reference>
<keyword evidence="2" id="KW-1185">Reference proteome</keyword>
<gene>
    <name evidence="1" type="ORF">NXS11_10125</name>
</gene>
<sequence>MHFIKGKKYTSYIEVDGFKFKKEVTRKEFLINIVIKTLNNELIDDIDISDIDFVDQVDDLLGLSIYNYIENQTDELDKIMAYFAKGGRF</sequence>
<protein>
    <submittedName>
        <fullName evidence="1">DUF1108 family protein</fullName>
    </submittedName>
</protein>
<dbReference type="Proteomes" id="UP001205609">
    <property type="component" value="Unassembled WGS sequence"/>
</dbReference>
<name>A0ABT2F448_9STAP</name>
<dbReference type="EMBL" id="JANUXY010000012">
    <property type="protein sequence ID" value="MCS4487221.1"/>
    <property type="molecule type" value="Genomic_DNA"/>
</dbReference>
<dbReference type="Pfam" id="PF06531">
    <property type="entry name" value="DUF1108"/>
    <property type="match status" value="1"/>
</dbReference>
<proteinExistence type="predicted"/>
<dbReference type="InterPro" id="IPR009494">
    <property type="entry name" value="DUF1108"/>
</dbReference>
<accession>A0ABT2F448</accession>
<organism evidence="1 2">
    <name type="scientific">Staphylococcus americanisciuri</name>
    <dbReference type="NCBI Taxonomy" id="2973940"/>
    <lineage>
        <taxon>Bacteria</taxon>
        <taxon>Bacillati</taxon>
        <taxon>Bacillota</taxon>
        <taxon>Bacilli</taxon>
        <taxon>Bacillales</taxon>
        <taxon>Staphylococcaceae</taxon>
        <taxon>Staphylococcus</taxon>
    </lineage>
</organism>